<dbReference type="Proteomes" id="UP000324222">
    <property type="component" value="Unassembled WGS sequence"/>
</dbReference>
<evidence type="ECO:0000256" key="1">
    <source>
        <dbReference type="SAM" id="MobiDB-lite"/>
    </source>
</evidence>
<organism evidence="2 3">
    <name type="scientific">Portunus trituberculatus</name>
    <name type="common">Swimming crab</name>
    <name type="synonym">Neptunus trituberculatus</name>
    <dbReference type="NCBI Taxonomy" id="210409"/>
    <lineage>
        <taxon>Eukaryota</taxon>
        <taxon>Metazoa</taxon>
        <taxon>Ecdysozoa</taxon>
        <taxon>Arthropoda</taxon>
        <taxon>Crustacea</taxon>
        <taxon>Multicrustacea</taxon>
        <taxon>Malacostraca</taxon>
        <taxon>Eumalacostraca</taxon>
        <taxon>Eucarida</taxon>
        <taxon>Decapoda</taxon>
        <taxon>Pleocyemata</taxon>
        <taxon>Brachyura</taxon>
        <taxon>Eubrachyura</taxon>
        <taxon>Portunoidea</taxon>
        <taxon>Portunidae</taxon>
        <taxon>Portuninae</taxon>
        <taxon>Portunus</taxon>
    </lineage>
</organism>
<name>A0A5B7HKF4_PORTR</name>
<comment type="caution">
    <text evidence="2">The sequence shown here is derived from an EMBL/GenBank/DDBJ whole genome shotgun (WGS) entry which is preliminary data.</text>
</comment>
<keyword evidence="3" id="KW-1185">Reference proteome</keyword>
<feature type="region of interest" description="Disordered" evidence="1">
    <location>
        <begin position="13"/>
        <end position="55"/>
    </location>
</feature>
<dbReference type="AlphaFoldDB" id="A0A5B7HKF4"/>
<proteinExistence type="predicted"/>
<accession>A0A5B7HKF4</accession>
<feature type="compositionally biased region" description="Basic and acidic residues" evidence="1">
    <location>
        <begin position="23"/>
        <end position="38"/>
    </location>
</feature>
<protein>
    <submittedName>
        <fullName evidence="2">Uncharacterized protein</fullName>
    </submittedName>
</protein>
<dbReference type="EMBL" id="VSRR010035658">
    <property type="protein sequence ID" value="MPC72910.1"/>
    <property type="molecule type" value="Genomic_DNA"/>
</dbReference>
<evidence type="ECO:0000313" key="3">
    <source>
        <dbReference type="Proteomes" id="UP000324222"/>
    </source>
</evidence>
<reference evidence="2 3" key="1">
    <citation type="submission" date="2019-05" db="EMBL/GenBank/DDBJ databases">
        <title>Another draft genome of Portunus trituberculatus and its Hox gene families provides insights of decapod evolution.</title>
        <authorList>
            <person name="Jeong J.-H."/>
            <person name="Song I."/>
            <person name="Kim S."/>
            <person name="Choi T."/>
            <person name="Kim D."/>
            <person name="Ryu S."/>
            <person name="Kim W."/>
        </authorList>
    </citation>
    <scope>NUCLEOTIDE SEQUENCE [LARGE SCALE GENOMIC DNA]</scope>
    <source>
        <tissue evidence="2">Muscle</tissue>
    </source>
</reference>
<gene>
    <name evidence="2" type="ORF">E2C01_067223</name>
</gene>
<sequence length="151" mass="16517">MVNGEAEVCRGGSVGPVASCQGERPDKRMAGASKDTRVSKSSPGHANVCIGHKTHGDEDSFLTRKGYKIENTKVLTQLRIRGTKQGHQDSFLATAGYNTEGKDTTRFSVSGKDKKQVGRIHNQNCSIPLFPQHYLTFSLRHQTTNNTKTNA</sequence>
<evidence type="ECO:0000313" key="2">
    <source>
        <dbReference type="EMBL" id="MPC72910.1"/>
    </source>
</evidence>